<feature type="coiled-coil region" evidence="1">
    <location>
        <begin position="344"/>
        <end position="386"/>
    </location>
</feature>
<feature type="domain" description="INO80 complex subunit B-like conserved region" evidence="3">
    <location>
        <begin position="355"/>
        <end position="439"/>
    </location>
</feature>
<evidence type="ECO:0000259" key="3">
    <source>
        <dbReference type="SMART" id="SM01406"/>
    </source>
</evidence>
<dbReference type="Pfam" id="PF04438">
    <property type="entry name" value="zf-HIT"/>
    <property type="match status" value="1"/>
</dbReference>
<gene>
    <name evidence="4" type="ORF">FNV43_RR00996</name>
</gene>
<comment type="caution">
    <text evidence="4">The sequence shown here is derived from an EMBL/GenBank/DDBJ whole genome shotgun (WGS) entry which is preliminary data.</text>
</comment>
<dbReference type="EMBL" id="VOIH02000001">
    <property type="protein sequence ID" value="KAF3456346.1"/>
    <property type="molecule type" value="Genomic_DNA"/>
</dbReference>
<feature type="signal peptide" evidence="2">
    <location>
        <begin position="1"/>
        <end position="27"/>
    </location>
</feature>
<dbReference type="AlphaFoldDB" id="A0A8K0HNT8"/>
<dbReference type="GO" id="GO:0006338">
    <property type="term" value="P:chromatin remodeling"/>
    <property type="evidence" value="ECO:0007669"/>
    <property type="project" value="InterPro"/>
</dbReference>
<keyword evidence="1" id="KW-0175">Coiled coil</keyword>
<dbReference type="Proteomes" id="UP000796880">
    <property type="component" value="Unassembled WGS sequence"/>
</dbReference>
<evidence type="ECO:0000256" key="1">
    <source>
        <dbReference type="SAM" id="Coils"/>
    </source>
</evidence>
<dbReference type="InterPro" id="IPR029523">
    <property type="entry name" value="INO80B/Ies2"/>
</dbReference>
<dbReference type="SMART" id="SM01406">
    <property type="entry name" value="PAPA-1"/>
    <property type="match status" value="1"/>
</dbReference>
<name>A0A8K0HNT8_9ROSA</name>
<protein>
    <recommendedName>
        <fullName evidence="3">INO80 complex subunit B-like conserved region domain-containing protein</fullName>
    </recommendedName>
</protein>
<organism evidence="4 5">
    <name type="scientific">Rhamnella rubrinervis</name>
    <dbReference type="NCBI Taxonomy" id="2594499"/>
    <lineage>
        <taxon>Eukaryota</taxon>
        <taxon>Viridiplantae</taxon>
        <taxon>Streptophyta</taxon>
        <taxon>Embryophyta</taxon>
        <taxon>Tracheophyta</taxon>
        <taxon>Spermatophyta</taxon>
        <taxon>Magnoliopsida</taxon>
        <taxon>eudicotyledons</taxon>
        <taxon>Gunneridae</taxon>
        <taxon>Pentapetalae</taxon>
        <taxon>rosids</taxon>
        <taxon>fabids</taxon>
        <taxon>Rosales</taxon>
        <taxon>Rhamnaceae</taxon>
        <taxon>rhamnoid group</taxon>
        <taxon>Rhamneae</taxon>
        <taxon>Rhamnella</taxon>
    </lineage>
</organism>
<dbReference type="CDD" id="cd23021">
    <property type="entry name" value="zf-HIT_IN80B"/>
    <property type="match status" value="1"/>
</dbReference>
<evidence type="ECO:0000313" key="4">
    <source>
        <dbReference type="EMBL" id="KAF3456346.1"/>
    </source>
</evidence>
<keyword evidence="2" id="KW-0732">Signal</keyword>
<dbReference type="GO" id="GO:0031011">
    <property type="term" value="C:Ino80 complex"/>
    <property type="evidence" value="ECO:0007669"/>
    <property type="project" value="InterPro"/>
</dbReference>
<dbReference type="OrthoDB" id="2021186at2759"/>
<accession>A0A8K0HNT8</accession>
<feature type="chain" id="PRO_5035473017" description="INO80 complex subunit B-like conserved region domain-containing protein" evidence="2">
    <location>
        <begin position="28"/>
        <end position="498"/>
    </location>
</feature>
<dbReference type="InterPro" id="IPR007529">
    <property type="entry name" value="Znf_HIT"/>
</dbReference>
<proteinExistence type="predicted"/>
<keyword evidence="5" id="KW-1185">Reference proteome</keyword>
<sequence>MLTGTLGFLFCFRVVVLKLSLLSSTCSVKSHSILLKSSEFSQQYYYWNNAITMESVDGCGIRKKRSNPSRRPRLDSHTLLQSYYIVPPTQPFSNVIPDKNHYNRDKVVVSDGLGSENKLKKLKLKVGGVTHTIHTKSTSDFVSDGGSSIRKSPGCFSAFTHQEKSHLQDDVDGNHSCSLDKGKGFGVKWKDISKTDPNCQKEHSLKGRFGENVFNESVRKSKRVSKRRILDVEFGEDSDEDKEIRYLGRYNASKVAGDGIARRSQNQRKHTRIRTIWKKKNQHGMMNLDLLGRSIRGSPNLYSEGQKESTPTTRNRAIQYGRDNLDGSSESFVDLSACLLPSKSRKKKEKLSELELQLKKAEAAQRRKMQSEKAAQEAEAEAIRKILGQDSRRKKREEKMQKLRDEVLQGKAANALLASNTIRWVNGLAGTVITFSEDIGLPSIFNPVPCSYPPPREKCAGPNCTNAYKYRDSKSKLPLCSLDCYKAVHEKMQPLVAC</sequence>
<dbReference type="InterPro" id="IPR006880">
    <property type="entry name" value="INO80B_C"/>
</dbReference>
<dbReference type="Pfam" id="PF04795">
    <property type="entry name" value="PAPA-1"/>
    <property type="match status" value="1"/>
</dbReference>
<evidence type="ECO:0000256" key="2">
    <source>
        <dbReference type="SAM" id="SignalP"/>
    </source>
</evidence>
<evidence type="ECO:0000313" key="5">
    <source>
        <dbReference type="Proteomes" id="UP000796880"/>
    </source>
</evidence>
<dbReference type="PANTHER" id="PTHR21561">
    <property type="entry name" value="INO80 COMPLEX SUBUNIT B"/>
    <property type="match status" value="1"/>
</dbReference>
<reference evidence="4" key="1">
    <citation type="submission" date="2020-03" db="EMBL/GenBank/DDBJ databases">
        <title>A high-quality chromosome-level genome assembly of a woody plant with both climbing and erect habits, Rhamnella rubrinervis.</title>
        <authorList>
            <person name="Lu Z."/>
            <person name="Yang Y."/>
            <person name="Zhu X."/>
            <person name="Sun Y."/>
        </authorList>
    </citation>
    <scope>NUCLEOTIDE SEQUENCE</scope>
    <source>
        <strain evidence="4">BYM</strain>
        <tissue evidence="4">Leaf</tissue>
    </source>
</reference>
<dbReference type="PANTHER" id="PTHR21561:SF16">
    <property type="entry name" value="PAPA-1-LIKE FAMILY PROTEIN _ ZINC FINGER (HIT TYPE) FAMILY PROTEIN"/>
    <property type="match status" value="1"/>
</dbReference>